<gene>
    <name evidence="2" type="ORF">ACJIZ3_010960</name>
</gene>
<accession>A0ABD3UM14</accession>
<organism evidence="2 3">
    <name type="scientific">Penstemon smallii</name>
    <dbReference type="NCBI Taxonomy" id="265156"/>
    <lineage>
        <taxon>Eukaryota</taxon>
        <taxon>Viridiplantae</taxon>
        <taxon>Streptophyta</taxon>
        <taxon>Embryophyta</taxon>
        <taxon>Tracheophyta</taxon>
        <taxon>Spermatophyta</taxon>
        <taxon>Magnoliopsida</taxon>
        <taxon>eudicotyledons</taxon>
        <taxon>Gunneridae</taxon>
        <taxon>Pentapetalae</taxon>
        <taxon>asterids</taxon>
        <taxon>lamiids</taxon>
        <taxon>Lamiales</taxon>
        <taxon>Plantaginaceae</taxon>
        <taxon>Cheloneae</taxon>
        <taxon>Penstemon</taxon>
    </lineage>
</organism>
<dbReference type="EMBL" id="JBJXBP010000001">
    <property type="protein sequence ID" value="KAL3849078.1"/>
    <property type="molecule type" value="Genomic_DNA"/>
</dbReference>
<proteinExistence type="predicted"/>
<sequence>MGFGSISRNPRDRAKTHPNTAIYSEHNYKLQYRSAFTIHVVALTLDYNYRAVASESN</sequence>
<evidence type="ECO:0000256" key="1">
    <source>
        <dbReference type="SAM" id="MobiDB-lite"/>
    </source>
</evidence>
<evidence type="ECO:0000313" key="3">
    <source>
        <dbReference type="Proteomes" id="UP001634393"/>
    </source>
</evidence>
<evidence type="ECO:0000313" key="2">
    <source>
        <dbReference type="EMBL" id="KAL3849078.1"/>
    </source>
</evidence>
<keyword evidence="3" id="KW-1185">Reference proteome</keyword>
<comment type="caution">
    <text evidence="2">The sequence shown here is derived from an EMBL/GenBank/DDBJ whole genome shotgun (WGS) entry which is preliminary data.</text>
</comment>
<name>A0ABD3UM14_9LAMI</name>
<reference evidence="2 3" key="1">
    <citation type="submission" date="2024-12" db="EMBL/GenBank/DDBJ databases">
        <title>The unique morphological basis and parallel evolutionary history of personate flowers in Penstemon.</title>
        <authorList>
            <person name="Depatie T.H."/>
            <person name="Wessinger C.A."/>
        </authorList>
    </citation>
    <scope>NUCLEOTIDE SEQUENCE [LARGE SCALE GENOMIC DNA]</scope>
    <source>
        <strain evidence="2">WTNN_2</strain>
        <tissue evidence="2">Leaf</tissue>
    </source>
</reference>
<dbReference type="AlphaFoldDB" id="A0ABD3UM14"/>
<dbReference type="Proteomes" id="UP001634393">
    <property type="component" value="Unassembled WGS sequence"/>
</dbReference>
<protein>
    <submittedName>
        <fullName evidence="2">Uncharacterized protein</fullName>
    </submittedName>
</protein>
<feature type="region of interest" description="Disordered" evidence="1">
    <location>
        <begin position="1"/>
        <end position="20"/>
    </location>
</feature>